<evidence type="ECO:0000313" key="7">
    <source>
        <dbReference type="EMBL" id="RFU72121.1"/>
    </source>
</evidence>
<proteinExistence type="inferred from homology"/>
<comment type="caution">
    <text evidence="7">The sequence shown here is derived from an EMBL/GenBank/DDBJ whole genome shotgun (WGS) entry which is preliminary data.</text>
</comment>
<dbReference type="SUPFAM" id="SSF52540">
    <property type="entry name" value="P-loop containing nucleoside triphosphate hydrolases"/>
    <property type="match status" value="1"/>
</dbReference>
<organism evidence="7 8">
    <name type="scientific">Trichoderma arundinaceum</name>
    <dbReference type="NCBI Taxonomy" id="490622"/>
    <lineage>
        <taxon>Eukaryota</taxon>
        <taxon>Fungi</taxon>
        <taxon>Dikarya</taxon>
        <taxon>Ascomycota</taxon>
        <taxon>Pezizomycotina</taxon>
        <taxon>Sordariomycetes</taxon>
        <taxon>Hypocreomycetidae</taxon>
        <taxon>Hypocreales</taxon>
        <taxon>Hypocreaceae</taxon>
        <taxon>Trichoderma</taxon>
    </lineage>
</organism>
<evidence type="ECO:0000256" key="1">
    <source>
        <dbReference type="ARBA" id="ARBA00006271"/>
    </source>
</evidence>
<keyword evidence="3" id="KW-0067">ATP-binding</keyword>
<protein>
    <submittedName>
        <fullName evidence="7">Dna mismatch repair msh5</fullName>
    </submittedName>
</protein>
<keyword evidence="4" id="KW-0238">DNA-binding</keyword>
<dbReference type="PANTHER" id="PTHR11361">
    <property type="entry name" value="DNA MISMATCH REPAIR PROTEIN MUTS FAMILY MEMBER"/>
    <property type="match status" value="1"/>
</dbReference>
<dbReference type="GO" id="GO:0140664">
    <property type="term" value="F:ATP-dependent DNA damage sensor activity"/>
    <property type="evidence" value="ECO:0007669"/>
    <property type="project" value="InterPro"/>
</dbReference>
<dbReference type="SUPFAM" id="SSF48334">
    <property type="entry name" value="DNA repair protein MutS, domain III"/>
    <property type="match status" value="1"/>
</dbReference>
<evidence type="ECO:0000256" key="3">
    <source>
        <dbReference type="ARBA" id="ARBA00022840"/>
    </source>
</evidence>
<evidence type="ECO:0000256" key="2">
    <source>
        <dbReference type="ARBA" id="ARBA00022741"/>
    </source>
</evidence>
<dbReference type="InterPro" id="IPR027417">
    <property type="entry name" value="P-loop_NTPase"/>
</dbReference>
<dbReference type="Proteomes" id="UP000266272">
    <property type="component" value="Unassembled WGS sequence"/>
</dbReference>
<accession>A0A395N8B9</accession>
<dbReference type="EMBL" id="PXOA01000970">
    <property type="protein sequence ID" value="RFU72121.1"/>
    <property type="molecule type" value="Genomic_DNA"/>
</dbReference>
<dbReference type="InterPro" id="IPR000432">
    <property type="entry name" value="DNA_mismatch_repair_MutS_C"/>
</dbReference>
<feature type="non-terminal residue" evidence="7">
    <location>
        <position position="675"/>
    </location>
</feature>
<feature type="domain" description="DNA mismatch repair proteins mutS family" evidence="6">
    <location>
        <begin position="508"/>
        <end position="675"/>
    </location>
</feature>
<sequence length="675" mass="75472">METAEGAGRDVESEFHDLRESIMAIDVRDKRTMGCSIFSTEDGVLKIAHDIPVANENVAEQCISYAQPTTILMSRRVPEMIFTFVEKHVERNAKGLTLRLISPSDFSHIFACEELSSLNVHTVRSVQTASPPNIEKHYVESNVQALHNHDHQEPYCMKLVRCGSLVDLDSVASLSCAGAILADLYRRRPPASSSSISGLEYMLSVRSITMFNLSDYVFVSEESLLSLQIINHETHPNSQAWNVDSKSSAEKENLSVYGLFHPLASTPQGKAHLRHMFLKPLSNLDIITDRQRTISLLLQPNNEEKTRRAVSILRQIDQLKRQYDGMSSFLTQIANHVAENLPVRARRHVRSCIFLPQLGFLTVVKQNTQSRYDKFDEVVYDDSWKKSFTDNGTAYYKNRHMEDLDEHYGDIYSLISDMEVEMMQKLGTDVIDHENALLAAASICGEFDALLALAVGAMKYGWNAPQMTTANIINIRSGRHPLQELLVPSFVPNDCYVGEDNMSPEHQVQALVLTGPNQSGKSIYIKQVAVIVFLAHIGSFVPAYEAIIGTVDKILTRISSRESVSRTGSTFALDLKQVSHAMKYSTARSLVLLDEFGNGTTANGGAGMFTAMLDYFLSPASAMPKLLVATHFHEAFANGYLNKYSKLKLAHMDVKTNWNAVNTEDKIAYLYKLAE</sequence>
<dbReference type="InterPro" id="IPR036187">
    <property type="entry name" value="DNA_mismatch_repair_MutS_sf"/>
</dbReference>
<dbReference type="InterPro" id="IPR007696">
    <property type="entry name" value="DNA_mismatch_repair_MutS_core"/>
</dbReference>
<gene>
    <name evidence="7" type="ORF">TARUN_10139</name>
</gene>
<evidence type="ECO:0000313" key="8">
    <source>
        <dbReference type="Proteomes" id="UP000266272"/>
    </source>
</evidence>
<dbReference type="GO" id="GO:0030983">
    <property type="term" value="F:mismatched DNA binding"/>
    <property type="evidence" value="ECO:0007669"/>
    <property type="project" value="InterPro"/>
</dbReference>
<dbReference type="GO" id="GO:0005634">
    <property type="term" value="C:nucleus"/>
    <property type="evidence" value="ECO:0007669"/>
    <property type="project" value="TreeGrafter"/>
</dbReference>
<dbReference type="GO" id="GO:0006298">
    <property type="term" value="P:mismatch repair"/>
    <property type="evidence" value="ECO:0007669"/>
    <property type="project" value="InterPro"/>
</dbReference>
<name>A0A395N8B9_TRIAR</name>
<dbReference type="Pfam" id="PF05192">
    <property type="entry name" value="MutS_III"/>
    <property type="match status" value="1"/>
</dbReference>
<dbReference type="SMART" id="SM00533">
    <property type="entry name" value="MUTSd"/>
    <property type="match status" value="1"/>
</dbReference>
<dbReference type="SMART" id="SM00534">
    <property type="entry name" value="MUTSac"/>
    <property type="match status" value="1"/>
</dbReference>
<dbReference type="Pfam" id="PF00488">
    <property type="entry name" value="MutS_V"/>
    <property type="match status" value="1"/>
</dbReference>
<dbReference type="Gene3D" id="3.40.50.300">
    <property type="entry name" value="P-loop containing nucleotide triphosphate hydrolases"/>
    <property type="match status" value="1"/>
</dbReference>
<feature type="domain" description="DNA mismatch repair protein MutS core" evidence="5">
    <location>
        <begin position="251"/>
        <end position="486"/>
    </location>
</feature>
<keyword evidence="8" id="KW-1185">Reference proteome</keyword>
<dbReference type="GO" id="GO:0051026">
    <property type="term" value="P:chiasma assembly"/>
    <property type="evidence" value="ECO:0007669"/>
    <property type="project" value="TreeGrafter"/>
</dbReference>
<comment type="similarity">
    <text evidence="1">Belongs to the DNA mismatch repair MutS family.</text>
</comment>
<dbReference type="OrthoDB" id="29596at2759"/>
<dbReference type="STRING" id="490622.A0A395N8B9"/>
<keyword evidence="2" id="KW-0547">Nucleotide-binding</keyword>
<dbReference type="Gene3D" id="1.10.1420.10">
    <property type="match status" value="1"/>
</dbReference>
<dbReference type="InterPro" id="IPR045076">
    <property type="entry name" value="MutS"/>
</dbReference>
<evidence type="ECO:0000259" key="6">
    <source>
        <dbReference type="SMART" id="SM00534"/>
    </source>
</evidence>
<dbReference type="PANTHER" id="PTHR11361:SF20">
    <property type="entry name" value="MUTS PROTEIN HOMOLOG 5"/>
    <property type="match status" value="1"/>
</dbReference>
<reference evidence="7 8" key="1">
    <citation type="journal article" date="2018" name="PLoS Pathog.">
        <title>Evolution of structural diversity of trichothecenes, a family of toxins produced by plant pathogenic and entomopathogenic fungi.</title>
        <authorList>
            <person name="Proctor R.H."/>
            <person name="McCormick S.P."/>
            <person name="Kim H.S."/>
            <person name="Cardoza R.E."/>
            <person name="Stanley A.M."/>
            <person name="Lindo L."/>
            <person name="Kelly A."/>
            <person name="Brown D.W."/>
            <person name="Lee T."/>
            <person name="Vaughan M.M."/>
            <person name="Alexander N.J."/>
            <person name="Busman M."/>
            <person name="Gutierrez S."/>
        </authorList>
    </citation>
    <scope>NUCLEOTIDE SEQUENCE [LARGE SCALE GENOMIC DNA]</scope>
    <source>
        <strain evidence="7 8">IBT 40837</strain>
    </source>
</reference>
<evidence type="ECO:0000259" key="5">
    <source>
        <dbReference type="SMART" id="SM00533"/>
    </source>
</evidence>
<evidence type="ECO:0000256" key="4">
    <source>
        <dbReference type="ARBA" id="ARBA00023125"/>
    </source>
</evidence>
<dbReference type="GO" id="GO:0005524">
    <property type="term" value="F:ATP binding"/>
    <property type="evidence" value="ECO:0007669"/>
    <property type="project" value="UniProtKB-KW"/>
</dbReference>
<dbReference type="AlphaFoldDB" id="A0A395N8B9"/>